<keyword evidence="1" id="KW-0472">Membrane</keyword>
<evidence type="ECO:0000313" key="3">
    <source>
        <dbReference type="Proteomes" id="UP000078512"/>
    </source>
</evidence>
<dbReference type="EMBL" id="KV442012">
    <property type="protein sequence ID" value="OAQ36329.1"/>
    <property type="molecule type" value="Genomic_DNA"/>
</dbReference>
<dbReference type="AlphaFoldDB" id="A0A197KJ55"/>
<keyword evidence="3" id="KW-1185">Reference proteome</keyword>
<reference evidence="2 3" key="1">
    <citation type="submission" date="2016-05" db="EMBL/GenBank/DDBJ databases">
        <title>Genome sequencing reveals origins of a unique bacterial endosymbiosis in the earliest lineages of terrestrial Fungi.</title>
        <authorList>
            <consortium name="DOE Joint Genome Institute"/>
            <person name="Uehling J."/>
            <person name="Gryganskyi A."/>
            <person name="Hameed K."/>
            <person name="Tschaplinski T."/>
            <person name="Misztal P."/>
            <person name="Wu S."/>
            <person name="Desiro A."/>
            <person name="Vande Pol N."/>
            <person name="Du Z.-Y."/>
            <person name="Zienkiewicz A."/>
            <person name="Zienkiewicz K."/>
            <person name="Morin E."/>
            <person name="Tisserant E."/>
            <person name="Splivallo R."/>
            <person name="Hainaut M."/>
            <person name="Henrissat B."/>
            <person name="Ohm R."/>
            <person name="Kuo A."/>
            <person name="Yan J."/>
            <person name="Lipzen A."/>
            <person name="Nolan M."/>
            <person name="Labutti K."/>
            <person name="Barry K."/>
            <person name="Goldstein A."/>
            <person name="Labbe J."/>
            <person name="Schadt C."/>
            <person name="Tuskan G."/>
            <person name="Grigoriev I."/>
            <person name="Martin F."/>
            <person name="Vilgalys R."/>
            <person name="Bonito G."/>
        </authorList>
    </citation>
    <scope>NUCLEOTIDE SEQUENCE [LARGE SCALE GENOMIC DNA]</scope>
    <source>
        <strain evidence="2 3">AG-77</strain>
    </source>
</reference>
<organism evidence="2 3">
    <name type="scientific">Linnemannia elongata AG-77</name>
    <dbReference type="NCBI Taxonomy" id="1314771"/>
    <lineage>
        <taxon>Eukaryota</taxon>
        <taxon>Fungi</taxon>
        <taxon>Fungi incertae sedis</taxon>
        <taxon>Mucoromycota</taxon>
        <taxon>Mortierellomycotina</taxon>
        <taxon>Mortierellomycetes</taxon>
        <taxon>Mortierellales</taxon>
        <taxon>Mortierellaceae</taxon>
        <taxon>Linnemannia</taxon>
    </lineage>
</organism>
<feature type="transmembrane region" description="Helical" evidence="1">
    <location>
        <begin position="44"/>
        <end position="75"/>
    </location>
</feature>
<evidence type="ECO:0000313" key="2">
    <source>
        <dbReference type="EMBL" id="OAQ36329.1"/>
    </source>
</evidence>
<sequence>MNVDVDSNSSECYFLASLHTVPSPRKGRYDLAAAMEMDRPLMPFLSFLCVHVLIASFFLHQVILSLFSLSFCLFYSTLFKTLTHSSQPSSPYWSPRQPV</sequence>
<name>A0A197KJ55_9FUNG</name>
<gene>
    <name evidence="2" type="ORF">K457DRAFT_384469</name>
</gene>
<evidence type="ECO:0000256" key="1">
    <source>
        <dbReference type="SAM" id="Phobius"/>
    </source>
</evidence>
<keyword evidence="1" id="KW-0812">Transmembrane</keyword>
<proteinExistence type="predicted"/>
<keyword evidence="1" id="KW-1133">Transmembrane helix</keyword>
<protein>
    <submittedName>
        <fullName evidence="2">Uncharacterized protein</fullName>
    </submittedName>
</protein>
<accession>A0A197KJ55</accession>
<dbReference type="Proteomes" id="UP000078512">
    <property type="component" value="Unassembled WGS sequence"/>
</dbReference>